<keyword evidence="2 4" id="KW-0560">Oxidoreductase</keyword>
<accession>A0A1F5K7S3</accession>
<dbReference type="InterPro" id="IPR029753">
    <property type="entry name" value="D-isomer_DH_CS"/>
</dbReference>
<evidence type="ECO:0000256" key="3">
    <source>
        <dbReference type="ARBA" id="ARBA00023027"/>
    </source>
</evidence>
<dbReference type="EMBL" id="MFDH01000003">
    <property type="protein sequence ID" value="OGE36993.1"/>
    <property type="molecule type" value="Genomic_DNA"/>
</dbReference>
<evidence type="ECO:0000259" key="6">
    <source>
        <dbReference type="Pfam" id="PF02826"/>
    </source>
</evidence>
<name>A0A1F5K7S3_9BACT</name>
<feature type="domain" description="D-isomer specific 2-hydroxyacid dehydrogenase NAD-binding" evidence="6">
    <location>
        <begin position="106"/>
        <end position="303"/>
    </location>
</feature>
<dbReference type="InterPro" id="IPR006140">
    <property type="entry name" value="D-isomer_DH_NAD-bd"/>
</dbReference>
<protein>
    <recommendedName>
        <fullName evidence="9">Hydroxyacid dehydrogenase</fullName>
    </recommendedName>
</protein>
<organism evidence="7 8">
    <name type="scientific">Candidatus Daviesbacteria bacterium RIFCSPHIGHO2_12_FULL_43_11</name>
    <dbReference type="NCBI Taxonomy" id="1797780"/>
    <lineage>
        <taxon>Bacteria</taxon>
        <taxon>Candidatus Daviesiibacteriota</taxon>
    </lineage>
</organism>
<comment type="similarity">
    <text evidence="1 4">Belongs to the D-isomer specific 2-hydroxyacid dehydrogenase family.</text>
</comment>
<evidence type="ECO:0000256" key="2">
    <source>
        <dbReference type="ARBA" id="ARBA00023002"/>
    </source>
</evidence>
<reference evidence="7 8" key="1">
    <citation type="journal article" date="2016" name="Nat. Commun.">
        <title>Thousands of microbial genomes shed light on interconnected biogeochemical processes in an aquifer system.</title>
        <authorList>
            <person name="Anantharaman K."/>
            <person name="Brown C.T."/>
            <person name="Hug L.A."/>
            <person name="Sharon I."/>
            <person name="Castelle C.J."/>
            <person name="Probst A.J."/>
            <person name="Thomas B.C."/>
            <person name="Singh A."/>
            <person name="Wilkins M.J."/>
            <person name="Karaoz U."/>
            <person name="Brodie E.L."/>
            <person name="Williams K.H."/>
            <person name="Hubbard S.S."/>
            <person name="Banfield J.F."/>
        </authorList>
    </citation>
    <scope>NUCLEOTIDE SEQUENCE [LARGE SCALE GENOMIC DNA]</scope>
</reference>
<dbReference type="InterPro" id="IPR036291">
    <property type="entry name" value="NAD(P)-bd_dom_sf"/>
</dbReference>
<gene>
    <name evidence="7" type="ORF">A3E45_01975</name>
</gene>
<dbReference type="PANTHER" id="PTHR43026:SF1">
    <property type="entry name" value="2-HYDROXYACID DEHYDROGENASE HOMOLOG 1-RELATED"/>
    <property type="match status" value="1"/>
</dbReference>
<dbReference type="InterPro" id="IPR058205">
    <property type="entry name" value="D-LDH-like"/>
</dbReference>
<dbReference type="InterPro" id="IPR029752">
    <property type="entry name" value="D-isomer_DH_CS1"/>
</dbReference>
<dbReference type="Pfam" id="PF02826">
    <property type="entry name" value="2-Hacid_dh_C"/>
    <property type="match status" value="1"/>
</dbReference>
<proteinExistence type="inferred from homology"/>
<dbReference type="AlphaFoldDB" id="A0A1F5K7S3"/>
<keyword evidence="3" id="KW-0520">NAD</keyword>
<dbReference type="STRING" id="1797780.A3E45_01975"/>
<evidence type="ECO:0000259" key="5">
    <source>
        <dbReference type="Pfam" id="PF00389"/>
    </source>
</evidence>
<evidence type="ECO:0000256" key="4">
    <source>
        <dbReference type="RuleBase" id="RU003719"/>
    </source>
</evidence>
<dbReference type="InterPro" id="IPR006139">
    <property type="entry name" value="D-isomer_2_OHA_DH_cat_dom"/>
</dbReference>
<comment type="caution">
    <text evidence="7">The sequence shown here is derived from an EMBL/GenBank/DDBJ whole genome shotgun (WGS) entry which is preliminary data.</text>
</comment>
<dbReference type="GO" id="GO:0051287">
    <property type="term" value="F:NAD binding"/>
    <property type="evidence" value="ECO:0007669"/>
    <property type="project" value="InterPro"/>
</dbReference>
<dbReference type="Gene3D" id="3.40.50.720">
    <property type="entry name" value="NAD(P)-binding Rossmann-like Domain"/>
    <property type="match status" value="2"/>
</dbReference>
<evidence type="ECO:0000256" key="1">
    <source>
        <dbReference type="ARBA" id="ARBA00005854"/>
    </source>
</evidence>
<dbReference type="Pfam" id="PF00389">
    <property type="entry name" value="2-Hacid_dh"/>
    <property type="match status" value="1"/>
</dbReference>
<sequence>MKAAFFEISEEKEHYFSQNLPGIDLTFFKTPLDEESIPPQTDFEVVSTFVGSSVTAKVINSFPKLKHIAVRATGFDNIDAIYAKDKGITVSNVPSYGSHTVAEFTFGLILSLARHIPQATYRLKVSSQFSFEGFRGFDLNEKTLGVIGTGKIGANVIKIAKGFNMKVVGFDVRQSQELTNSLGFSYLPLQELLKTADIVTIHVPYSQETHHLINKDNIFLIRKGALLVNTSRGAVVETDALFQAITQDHLGGAALDVLESEGELKEEAELLSNGKLNAEKAKSVLENHILIDLPNVIITPHMAFYTKEAEESIMETTTNNIKGVLAGTPQNIVNP</sequence>
<dbReference type="PROSITE" id="PS00065">
    <property type="entry name" value="D_2_HYDROXYACID_DH_1"/>
    <property type="match status" value="1"/>
</dbReference>
<evidence type="ECO:0000313" key="7">
    <source>
        <dbReference type="EMBL" id="OGE36993.1"/>
    </source>
</evidence>
<dbReference type="SUPFAM" id="SSF52283">
    <property type="entry name" value="Formate/glycerate dehydrogenase catalytic domain-like"/>
    <property type="match status" value="1"/>
</dbReference>
<dbReference type="Proteomes" id="UP000176405">
    <property type="component" value="Unassembled WGS sequence"/>
</dbReference>
<dbReference type="PANTHER" id="PTHR43026">
    <property type="entry name" value="2-HYDROXYACID DEHYDROGENASE HOMOLOG 1-RELATED"/>
    <property type="match status" value="1"/>
</dbReference>
<dbReference type="GO" id="GO:0008720">
    <property type="term" value="F:D-lactate dehydrogenase (NAD+) activity"/>
    <property type="evidence" value="ECO:0007669"/>
    <property type="project" value="TreeGrafter"/>
</dbReference>
<dbReference type="SUPFAM" id="SSF51735">
    <property type="entry name" value="NAD(P)-binding Rossmann-fold domains"/>
    <property type="match status" value="1"/>
</dbReference>
<feature type="domain" description="D-isomer specific 2-hydroxyacid dehydrogenase catalytic" evidence="5">
    <location>
        <begin position="7"/>
        <end position="334"/>
    </location>
</feature>
<evidence type="ECO:0000313" key="8">
    <source>
        <dbReference type="Proteomes" id="UP000176405"/>
    </source>
</evidence>
<dbReference type="PROSITE" id="PS00670">
    <property type="entry name" value="D_2_HYDROXYACID_DH_2"/>
    <property type="match status" value="1"/>
</dbReference>
<evidence type="ECO:0008006" key="9">
    <source>
        <dbReference type="Google" id="ProtNLM"/>
    </source>
</evidence>